<dbReference type="Proteomes" id="UP000007832">
    <property type="component" value="Unassembled WGS sequence"/>
</dbReference>
<reference evidence="1 2" key="1">
    <citation type="submission" date="2011-07" db="EMBL/GenBank/DDBJ databases">
        <title>Genome Sequence of Propionibacterium acnes SK182B-JCVI.</title>
        <authorList>
            <person name="Durkin A.S."/>
            <person name="Madupu R."/>
            <person name="Hostetler J."/>
            <person name="Radune D."/>
            <person name="Torralba M."/>
            <person name="Methe B."/>
            <person name="Sutton G."/>
            <person name="Strausberg R.L."/>
            <person name="Nelson K.E."/>
        </authorList>
    </citation>
    <scope>NUCLEOTIDE SEQUENCE [LARGE SCALE GENOMIC DNA]</scope>
    <source>
        <strain evidence="1 2">SK182B-JCVI</strain>
    </source>
</reference>
<evidence type="ECO:0000313" key="2">
    <source>
        <dbReference type="Proteomes" id="UP000007832"/>
    </source>
</evidence>
<name>F9NTI0_9ACTN</name>
<dbReference type="AlphaFoldDB" id="F9NTI0"/>
<proteinExistence type="predicted"/>
<comment type="caution">
    <text evidence="1">The sequence shown here is derived from an EMBL/GenBank/DDBJ whole genome shotgun (WGS) entry which is preliminary data.</text>
</comment>
<dbReference type="PATRIC" id="fig|1051006.4.peg.473"/>
<sequence>MPFVRAQPIIPTTSPVNVIEEVANHDLIPSQWSRRKRCPRLVTAWAPMSCVPGG</sequence>
<gene>
    <name evidence="1" type="ORF">HMPREF1162_0353</name>
</gene>
<evidence type="ECO:0000313" key="1">
    <source>
        <dbReference type="EMBL" id="EGR97717.1"/>
    </source>
</evidence>
<protein>
    <submittedName>
        <fullName evidence="1">Uncharacterized protein</fullName>
    </submittedName>
</protein>
<organism evidence="1 2">
    <name type="scientific">[Propionibacterium] namnetense SK182B-JCVI</name>
    <dbReference type="NCBI Taxonomy" id="1051006"/>
    <lineage>
        <taxon>Bacteria</taxon>
        <taxon>Bacillati</taxon>
        <taxon>Actinomycetota</taxon>
        <taxon>Actinomycetes</taxon>
        <taxon>Propionibacteriales</taxon>
        <taxon>Propionibacteriaceae</taxon>
        <taxon>Cutibacterium</taxon>
    </lineage>
</organism>
<accession>F9NTI0</accession>
<dbReference type="EMBL" id="AFUN01000007">
    <property type="protein sequence ID" value="EGR97717.1"/>
    <property type="molecule type" value="Genomic_DNA"/>
</dbReference>